<comment type="caution">
    <text evidence="1">The sequence shown here is derived from an EMBL/GenBank/DDBJ whole genome shotgun (WGS) entry which is preliminary data.</text>
</comment>
<dbReference type="Proteomes" id="UP000294662">
    <property type="component" value="Unassembled WGS sequence"/>
</dbReference>
<reference evidence="1 2" key="1">
    <citation type="submission" date="2019-03" db="EMBL/GenBank/DDBJ databases">
        <authorList>
            <person name="Zhang S."/>
        </authorList>
    </citation>
    <scope>NUCLEOTIDE SEQUENCE [LARGE SCALE GENOMIC DNA]</scope>
    <source>
        <strain evidence="1 2">S4J41</strain>
    </source>
</reference>
<dbReference type="RefSeq" id="WP_132831163.1">
    <property type="nucleotide sequence ID" value="NZ_SMFP01000017.1"/>
</dbReference>
<dbReference type="Pfam" id="PF16162">
    <property type="entry name" value="KwaB"/>
    <property type="match status" value="1"/>
</dbReference>
<keyword evidence="2" id="KW-1185">Reference proteome</keyword>
<name>A0A4R5EKF4_9RHOB</name>
<organism evidence="1 2">
    <name type="scientific">Antarcticimicrobium sediminis</name>
    <dbReference type="NCBI Taxonomy" id="2546227"/>
    <lineage>
        <taxon>Bacteria</taxon>
        <taxon>Pseudomonadati</taxon>
        <taxon>Pseudomonadota</taxon>
        <taxon>Alphaproteobacteria</taxon>
        <taxon>Rhodobacterales</taxon>
        <taxon>Paracoccaceae</taxon>
        <taxon>Antarcticimicrobium</taxon>
    </lineage>
</organism>
<gene>
    <name evidence="1" type="ORF">E1B25_19000</name>
</gene>
<proteinExistence type="predicted"/>
<evidence type="ECO:0000313" key="2">
    <source>
        <dbReference type="Proteomes" id="UP000294662"/>
    </source>
</evidence>
<sequence>MNPENLKAIDFKGAVKTLWLFKQPQKAEDGRPKYKGRWLDIDQSVGEKLSEAASITCSKIDEIKNFSLLGSTNDGMALSIPADETNADLVQAQTSEELPDNKISKVKEILNSKFYVAKFVKDESVILACKKLDSSWSTKKSNSFIPAAFTEATLTLAPQDTFQLPRDFDFFILDGVVIISKKDSFESVLSYKQAHLQDFEDLLKEDEFNSCFSDINPIKSFVGSNKLLLRRACAVREKRHYANASFMQNFRARHKVYKLNVNFDANGKIVPCDVTCRDIFNALLDHRLKSGFSENVYEVTDATPA</sequence>
<dbReference type="AlphaFoldDB" id="A0A4R5EKF4"/>
<evidence type="ECO:0000313" key="1">
    <source>
        <dbReference type="EMBL" id="TDE34820.1"/>
    </source>
</evidence>
<protein>
    <submittedName>
        <fullName evidence="1">DUF4868 domain-containing protein</fullName>
    </submittedName>
</protein>
<accession>A0A4R5EKF4</accession>
<dbReference type="OrthoDB" id="8387556at2"/>
<dbReference type="EMBL" id="SMFP01000017">
    <property type="protein sequence ID" value="TDE34820.1"/>
    <property type="molecule type" value="Genomic_DNA"/>
</dbReference>
<dbReference type="InterPro" id="IPR032359">
    <property type="entry name" value="KwaB-like"/>
</dbReference>